<reference evidence="8 9" key="1">
    <citation type="journal article" date="2014" name="BMC Genomics">
        <title>Complete genome sequence of producer of the glycopeptide antibiotic Aculeximycin Kutzneria albida DSM 43870T, a representative of minor genus of Pseudonocardiaceae.</title>
        <authorList>
            <person name="Rebets Y."/>
            <person name="Tokovenko B."/>
            <person name="Lushchyk I."/>
            <person name="Ruckert C."/>
            <person name="Zaburannyi N."/>
            <person name="Bechthold A."/>
            <person name="Kalinowski J."/>
            <person name="Luzhetskyy A."/>
        </authorList>
    </citation>
    <scope>NUCLEOTIDE SEQUENCE [LARGE SCALE GENOMIC DNA]</scope>
    <source>
        <strain evidence="8">DSM 43870</strain>
    </source>
</reference>
<dbReference type="GO" id="GO:0005506">
    <property type="term" value="F:iron ion binding"/>
    <property type="evidence" value="ECO:0007669"/>
    <property type="project" value="InterPro"/>
</dbReference>
<dbReference type="InterPro" id="IPR036396">
    <property type="entry name" value="Cyt_P450_sf"/>
</dbReference>
<dbReference type="KEGG" id="kal:KALB_1349"/>
<dbReference type="InterPro" id="IPR001128">
    <property type="entry name" value="Cyt_P450"/>
</dbReference>
<dbReference type="eggNOG" id="COG2124">
    <property type="taxonomic scope" value="Bacteria"/>
</dbReference>
<dbReference type="Gene3D" id="1.10.630.10">
    <property type="entry name" value="Cytochrome P450"/>
    <property type="match status" value="1"/>
</dbReference>
<dbReference type="GO" id="GO:0020037">
    <property type="term" value="F:heme binding"/>
    <property type="evidence" value="ECO:0007669"/>
    <property type="project" value="InterPro"/>
</dbReference>
<keyword evidence="6 7" id="KW-0503">Monooxygenase</keyword>
<evidence type="ECO:0000256" key="3">
    <source>
        <dbReference type="ARBA" id="ARBA00022723"/>
    </source>
</evidence>
<organism evidence="8 9">
    <name type="scientific">Kutzneria albida DSM 43870</name>
    <dbReference type="NCBI Taxonomy" id="1449976"/>
    <lineage>
        <taxon>Bacteria</taxon>
        <taxon>Bacillati</taxon>
        <taxon>Actinomycetota</taxon>
        <taxon>Actinomycetes</taxon>
        <taxon>Pseudonocardiales</taxon>
        <taxon>Pseudonocardiaceae</taxon>
        <taxon>Kutzneria</taxon>
    </lineage>
</organism>
<keyword evidence="9" id="KW-1185">Reference proteome</keyword>
<gene>
    <name evidence="8" type="ORF">KALB_1349</name>
</gene>
<dbReference type="PRINTS" id="PR00385">
    <property type="entry name" value="P450"/>
</dbReference>
<dbReference type="Proteomes" id="UP000019225">
    <property type="component" value="Chromosome"/>
</dbReference>
<keyword evidence="3 7" id="KW-0479">Metal-binding</keyword>
<sequence>MPESEIALFSEQYWDRATEVAARLREQGPVHRAVMPNGLPVWVVTRYQDARAALTDPRLCKDADRLNEIMRGKLAAAGASTELLSIFSKHMLMADPPDHTRLRRLLAREFTARRVELLRPRVAEITAELLDALPAGEPVDLVERFAFPLPVTVISELLGIPLPDRAQFRHWTADFVQERSELSLPASRAIVEYLTGLIAAKRAEPGEDLLSALTIASEDGDKLAERELLATAILLLIAGHETTANLIANGALYLVQRPELWRELAQRPESVPPVVEELLRVDGPVRMSTSRFTSEPVDIGGTTVPEGEVVLVAITSANHDSDRFDRAAELDPGRGSGHLSFGHGIHYCLGAPLARLEGEIALGQLVRRFSPAELLVPAEQVRRRHSAIMNGIEALPLRLQAAGQEVPVAGTV</sequence>
<dbReference type="PROSITE" id="PS00086">
    <property type="entry name" value="CYTOCHROME_P450"/>
    <property type="match status" value="1"/>
</dbReference>
<dbReference type="STRING" id="1449976.KALB_1349"/>
<dbReference type="InterPro" id="IPR002397">
    <property type="entry name" value="Cyt_P450_B"/>
</dbReference>
<dbReference type="GO" id="GO:0016705">
    <property type="term" value="F:oxidoreductase activity, acting on paired donors, with incorporation or reduction of molecular oxygen"/>
    <property type="evidence" value="ECO:0007669"/>
    <property type="project" value="InterPro"/>
</dbReference>
<evidence type="ECO:0000256" key="7">
    <source>
        <dbReference type="RuleBase" id="RU000461"/>
    </source>
</evidence>
<evidence type="ECO:0000256" key="5">
    <source>
        <dbReference type="ARBA" id="ARBA00023004"/>
    </source>
</evidence>
<evidence type="ECO:0000256" key="4">
    <source>
        <dbReference type="ARBA" id="ARBA00023002"/>
    </source>
</evidence>
<dbReference type="PANTHER" id="PTHR46696">
    <property type="entry name" value="P450, PUTATIVE (EUROFUNG)-RELATED"/>
    <property type="match status" value="1"/>
</dbReference>
<dbReference type="CDD" id="cd11029">
    <property type="entry name" value="CYP107-like"/>
    <property type="match status" value="1"/>
</dbReference>
<dbReference type="EMBL" id="CP007155">
    <property type="protein sequence ID" value="AHH94722.1"/>
    <property type="molecule type" value="Genomic_DNA"/>
</dbReference>
<evidence type="ECO:0000313" key="8">
    <source>
        <dbReference type="EMBL" id="AHH94722.1"/>
    </source>
</evidence>
<keyword evidence="5 7" id="KW-0408">Iron</keyword>
<proteinExistence type="inferred from homology"/>
<dbReference type="SUPFAM" id="SSF48264">
    <property type="entry name" value="Cytochrome P450"/>
    <property type="match status" value="1"/>
</dbReference>
<accession>W5W1L8</accession>
<evidence type="ECO:0000256" key="1">
    <source>
        <dbReference type="ARBA" id="ARBA00010617"/>
    </source>
</evidence>
<dbReference type="InterPro" id="IPR017972">
    <property type="entry name" value="Cyt_P450_CS"/>
</dbReference>
<keyword evidence="2 7" id="KW-0349">Heme</keyword>
<dbReference type="AlphaFoldDB" id="W5W1L8"/>
<dbReference type="Pfam" id="PF00067">
    <property type="entry name" value="p450"/>
    <property type="match status" value="2"/>
</dbReference>
<protein>
    <submittedName>
        <fullName evidence="8">Cytochrome P450 107B1</fullName>
        <ecNumber evidence="8">1.14.-.-</ecNumber>
    </submittedName>
</protein>
<evidence type="ECO:0000256" key="2">
    <source>
        <dbReference type="ARBA" id="ARBA00022617"/>
    </source>
</evidence>
<keyword evidence="4 7" id="KW-0560">Oxidoreductase</keyword>
<dbReference type="HOGENOM" id="CLU_033716_1_0_11"/>
<dbReference type="PRINTS" id="PR00359">
    <property type="entry name" value="BP450"/>
</dbReference>
<comment type="similarity">
    <text evidence="1 7">Belongs to the cytochrome P450 family.</text>
</comment>
<dbReference type="PANTHER" id="PTHR46696:SF1">
    <property type="entry name" value="CYTOCHROME P450 YJIB-RELATED"/>
    <property type="match status" value="1"/>
</dbReference>
<dbReference type="EC" id="1.14.-.-" evidence="8"/>
<name>W5W1L8_9PSEU</name>
<dbReference type="GO" id="GO:0004497">
    <property type="term" value="F:monooxygenase activity"/>
    <property type="evidence" value="ECO:0007669"/>
    <property type="project" value="UniProtKB-KW"/>
</dbReference>
<evidence type="ECO:0000256" key="6">
    <source>
        <dbReference type="ARBA" id="ARBA00023033"/>
    </source>
</evidence>
<dbReference type="PATRIC" id="fig|1449976.3.peg.1355"/>
<dbReference type="FunFam" id="1.10.630.10:FF:000018">
    <property type="entry name" value="Cytochrome P450 monooxygenase"/>
    <property type="match status" value="1"/>
</dbReference>
<dbReference type="RefSeq" id="WP_025354947.1">
    <property type="nucleotide sequence ID" value="NZ_CP007155.1"/>
</dbReference>
<evidence type="ECO:0000313" key="9">
    <source>
        <dbReference type="Proteomes" id="UP000019225"/>
    </source>
</evidence>